<dbReference type="PANTHER" id="PTHR33048">
    <property type="entry name" value="PTH11-LIKE INTEGRAL MEMBRANE PROTEIN (AFU_ORTHOLOGUE AFUA_5G11245)"/>
    <property type="match status" value="1"/>
</dbReference>
<keyword evidence="3 7" id="KW-1133">Transmembrane helix</keyword>
<dbReference type="GO" id="GO:0016020">
    <property type="term" value="C:membrane"/>
    <property type="evidence" value="ECO:0007669"/>
    <property type="project" value="UniProtKB-SubCell"/>
</dbReference>
<evidence type="ECO:0000313" key="9">
    <source>
        <dbReference type="EMBL" id="CAF9927719.1"/>
    </source>
</evidence>
<protein>
    <recommendedName>
        <fullName evidence="8">Rhodopsin domain-containing protein</fullName>
    </recommendedName>
</protein>
<comment type="subcellular location">
    <subcellularLocation>
        <location evidence="1">Membrane</location>
        <topology evidence="1">Multi-pass membrane protein</topology>
    </subcellularLocation>
</comment>
<dbReference type="EMBL" id="CAJPDS010000045">
    <property type="protein sequence ID" value="CAF9927719.1"/>
    <property type="molecule type" value="Genomic_DNA"/>
</dbReference>
<proteinExistence type="inferred from homology"/>
<name>A0A8H3FQU6_9LECA</name>
<keyword evidence="4 7" id="KW-0472">Membrane</keyword>
<organism evidence="9 10">
    <name type="scientific">Heterodermia speciosa</name>
    <dbReference type="NCBI Taxonomy" id="116794"/>
    <lineage>
        <taxon>Eukaryota</taxon>
        <taxon>Fungi</taxon>
        <taxon>Dikarya</taxon>
        <taxon>Ascomycota</taxon>
        <taxon>Pezizomycotina</taxon>
        <taxon>Lecanoromycetes</taxon>
        <taxon>OSLEUM clade</taxon>
        <taxon>Lecanoromycetidae</taxon>
        <taxon>Caliciales</taxon>
        <taxon>Physciaceae</taxon>
        <taxon>Heterodermia</taxon>
    </lineage>
</organism>
<dbReference type="PANTHER" id="PTHR33048:SF47">
    <property type="entry name" value="INTEGRAL MEMBRANE PROTEIN-RELATED"/>
    <property type="match status" value="1"/>
</dbReference>
<comment type="similarity">
    <text evidence="5">Belongs to the SAT4 family.</text>
</comment>
<evidence type="ECO:0000313" key="10">
    <source>
        <dbReference type="Proteomes" id="UP000664521"/>
    </source>
</evidence>
<feature type="region of interest" description="Disordered" evidence="6">
    <location>
        <begin position="94"/>
        <end position="125"/>
    </location>
</feature>
<reference evidence="9" key="1">
    <citation type="submission" date="2021-03" db="EMBL/GenBank/DDBJ databases">
        <authorList>
            <person name="Tagirdzhanova G."/>
        </authorList>
    </citation>
    <scope>NUCLEOTIDE SEQUENCE</scope>
</reference>
<gene>
    <name evidence="9" type="ORF">HETSPECPRED_006656</name>
</gene>
<evidence type="ECO:0000256" key="1">
    <source>
        <dbReference type="ARBA" id="ARBA00004141"/>
    </source>
</evidence>
<feature type="domain" description="Rhodopsin" evidence="8">
    <location>
        <begin position="2"/>
        <end position="62"/>
    </location>
</feature>
<evidence type="ECO:0000256" key="7">
    <source>
        <dbReference type="SAM" id="Phobius"/>
    </source>
</evidence>
<evidence type="ECO:0000256" key="4">
    <source>
        <dbReference type="ARBA" id="ARBA00023136"/>
    </source>
</evidence>
<dbReference type="InterPro" id="IPR049326">
    <property type="entry name" value="Rhodopsin_dom_fungi"/>
</dbReference>
<feature type="transmembrane region" description="Helical" evidence="7">
    <location>
        <begin position="34"/>
        <end position="58"/>
    </location>
</feature>
<keyword evidence="2 7" id="KW-0812">Transmembrane</keyword>
<evidence type="ECO:0000256" key="3">
    <source>
        <dbReference type="ARBA" id="ARBA00022989"/>
    </source>
</evidence>
<comment type="caution">
    <text evidence="9">The sequence shown here is derived from an EMBL/GenBank/DDBJ whole genome shotgun (WGS) entry which is preliminary data.</text>
</comment>
<evidence type="ECO:0000256" key="6">
    <source>
        <dbReference type="SAM" id="MobiDB-lite"/>
    </source>
</evidence>
<dbReference type="Proteomes" id="UP000664521">
    <property type="component" value="Unassembled WGS sequence"/>
</dbReference>
<evidence type="ECO:0000256" key="2">
    <source>
        <dbReference type="ARBA" id="ARBA00022692"/>
    </source>
</evidence>
<dbReference type="InterPro" id="IPR052337">
    <property type="entry name" value="SAT4-like"/>
</dbReference>
<dbReference type="OrthoDB" id="4682787at2759"/>
<dbReference type="Pfam" id="PF20684">
    <property type="entry name" value="Fung_rhodopsin"/>
    <property type="match status" value="1"/>
</dbReference>
<feature type="compositionally biased region" description="Polar residues" evidence="6">
    <location>
        <begin position="104"/>
        <end position="116"/>
    </location>
</feature>
<evidence type="ECO:0000259" key="8">
    <source>
        <dbReference type="Pfam" id="PF20684"/>
    </source>
</evidence>
<sequence>MAMIFSTGLLACIASVFRTVYNFKLAQGPDVSFNVLVMALGALTELTMGIVVACLPVFPRFFQHHKSTLSTKLPSPSWSRVTTSASKLIPLLGRGSRHEKHEQWSQTMASVLPSESEQPESSKDTKEVLIDIPDACFSEEKRSNKTPSLSPFLEDQVQDKFGSPGKCAQLTSLGHYGSPVVPLATHRSKLER</sequence>
<dbReference type="AlphaFoldDB" id="A0A8H3FQU6"/>
<keyword evidence="10" id="KW-1185">Reference proteome</keyword>
<evidence type="ECO:0000256" key="5">
    <source>
        <dbReference type="ARBA" id="ARBA00038359"/>
    </source>
</evidence>
<accession>A0A8H3FQU6</accession>